<dbReference type="RefSeq" id="XP_049315736.1">
    <property type="nucleotide sequence ID" value="XM_049459779.1"/>
</dbReference>
<evidence type="ECO:0000256" key="1">
    <source>
        <dbReference type="SAM" id="MobiDB-lite"/>
    </source>
</evidence>
<feature type="compositionally biased region" description="Polar residues" evidence="1">
    <location>
        <begin position="148"/>
        <end position="169"/>
    </location>
</feature>
<feature type="compositionally biased region" description="Polar residues" evidence="1">
    <location>
        <begin position="111"/>
        <end position="120"/>
    </location>
</feature>
<feature type="compositionally biased region" description="Basic and acidic residues" evidence="1">
    <location>
        <begin position="131"/>
        <end position="143"/>
    </location>
</feature>
<protein>
    <submittedName>
        <fullName evidence="3">Proteoglycan 4</fullName>
    </submittedName>
</protein>
<dbReference type="Proteomes" id="UP001652620">
    <property type="component" value="Chromosome 6"/>
</dbReference>
<keyword evidence="2" id="KW-1185">Reference proteome</keyword>
<accession>A0ABM3K2N6</accession>
<feature type="compositionally biased region" description="Basic and acidic residues" evidence="1">
    <location>
        <begin position="284"/>
        <end position="306"/>
    </location>
</feature>
<gene>
    <name evidence="3" type="primary">LOC109580007</name>
</gene>
<evidence type="ECO:0000313" key="3">
    <source>
        <dbReference type="RefSeq" id="XP_049315736.1"/>
    </source>
</evidence>
<name>A0ABM3K2N6_BACDO</name>
<reference evidence="3" key="1">
    <citation type="submission" date="2025-08" db="UniProtKB">
        <authorList>
            <consortium name="RefSeq"/>
        </authorList>
    </citation>
    <scope>IDENTIFICATION</scope>
    <source>
        <tissue evidence="3">Adult</tissue>
    </source>
</reference>
<feature type="compositionally biased region" description="Basic and acidic residues" evidence="1">
    <location>
        <begin position="186"/>
        <end position="201"/>
    </location>
</feature>
<evidence type="ECO:0000313" key="2">
    <source>
        <dbReference type="Proteomes" id="UP001652620"/>
    </source>
</evidence>
<feature type="compositionally biased region" description="Pro residues" evidence="1">
    <location>
        <begin position="34"/>
        <end position="52"/>
    </location>
</feature>
<sequence>MQRNTNQSARLLISFQITKMKPTTKRRPYASSDQPPPPDEPQRPPPFRPPPEARPRVHPNTTILHAINTDDPGSAARTRPRVPRQPPERCVIQASTRSRSATEPAVWETLPRQTPLSTNARKLPTTRRAPTPREADHKADAATEPRAAQTSTHPAKAQVTHSATQSDLTTAAPLQLGRRGTAKSAARTEARTAEPLAERVQEVPATTTPACSNGDGASVLALAKTNVGTTPRPPQATRPTVEISARPATHKTYASKPSDGSNNGDTKPHGRDQHTTNPAYHGGRRSDTGKRDSRVLGRAGDDETTLHRALQTNAVLPRPTVGPTKTRRRPGIGAVRRWTMHPTFV</sequence>
<feature type="region of interest" description="Disordered" evidence="1">
    <location>
        <begin position="1"/>
        <end position="329"/>
    </location>
</feature>
<organism evidence="2 3">
    <name type="scientific">Bactrocera dorsalis</name>
    <name type="common">Oriental fruit fly</name>
    <name type="synonym">Dacus dorsalis</name>
    <dbReference type="NCBI Taxonomy" id="27457"/>
    <lineage>
        <taxon>Eukaryota</taxon>
        <taxon>Metazoa</taxon>
        <taxon>Ecdysozoa</taxon>
        <taxon>Arthropoda</taxon>
        <taxon>Hexapoda</taxon>
        <taxon>Insecta</taxon>
        <taxon>Pterygota</taxon>
        <taxon>Neoptera</taxon>
        <taxon>Endopterygota</taxon>
        <taxon>Diptera</taxon>
        <taxon>Brachycera</taxon>
        <taxon>Muscomorpha</taxon>
        <taxon>Tephritoidea</taxon>
        <taxon>Tephritidae</taxon>
        <taxon>Bactrocera</taxon>
        <taxon>Bactrocera</taxon>
    </lineage>
</organism>
<proteinExistence type="predicted"/>
<dbReference type="GeneID" id="109580007"/>